<dbReference type="EMBL" id="AUNB01000009">
    <property type="protein sequence ID" value="KEO61205.1"/>
    <property type="molecule type" value="Genomic_DNA"/>
</dbReference>
<proteinExistence type="predicted"/>
<dbReference type="AlphaFoldDB" id="A0A074JZ71"/>
<evidence type="ECO:0000313" key="1">
    <source>
        <dbReference type="EMBL" id="KEO61205.1"/>
    </source>
</evidence>
<name>A0A074JZ71_9RHOB</name>
<sequence length="63" mass="6997">MDDYLEDVHACLFITYAPRLACLDQPRAKKKMQSHAGGLGVARLLDCGRDPWQASTQSYGAQK</sequence>
<dbReference type="Proteomes" id="UP000027471">
    <property type="component" value="Unassembled WGS sequence"/>
</dbReference>
<evidence type="ECO:0000313" key="2">
    <source>
        <dbReference type="Proteomes" id="UP000027471"/>
    </source>
</evidence>
<organism evidence="1 2">
    <name type="scientific">Thioclava indica</name>
    <dbReference type="NCBI Taxonomy" id="1353528"/>
    <lineage>
        <taxon>Bacteria</taxon>
        <taxon>Pseudomonadati</taxon>
        <taxon>Pseudomonadota</taxon>
        <taxon>Alphaproteobacteria</taxon>
        <taxon>Rhodobacterales</taxon>
        <taxon>Paracoccaceae</taxon>
        <taxon>Thioclava</taxon>
    </lineage>
</organism>
<gene>
    <name evidence="1" type="ORF">DT23_09885</name>
</gene>
<comment type="caution">
    <text evidence="1">The sequence shown here is derived from an EMBL/GenBank/DDBJ whole genome shotgun (WGS) entry which is preliminary data.</text>
</comment>
<accession>A0A074JZ71</accession>
<protein>
    <submittedName>
        <fullName evidence="1">Uncharacterized protein</fullName>
    </submittedName>
</protein>
<reference evidence="1 2" key="1">
    <citation type="journal article" date="2015" name="Antonie Van Leeuwenhoek">
        <title>Thioclava indica sp. nov., isolated from surface seawater of the Indian Ocean.</title>
        <authorList>
            <person name="Liu Y."/>
            <person name="Lai Q."/>
            <person name="Du J."/>
            <person name="Xu H."/>
            <person name="Jiang L."/>
            <person name="Shao Z."/>
        </authorList>
    </citation>
    <scope>NUCLEOTIDE SEQUENCE [LARGE SCALE GENOMIC DNA]</scope>
    <source>
        <strain evidence="1 2">DT23-4</strain>
    </source>
</reference>
<dbReference type="STRING" id="1353528.DT23_09885"/>
<keyword evidence="2" id="KW-1185">Reference proteome</keyword>